<dbReference type="GO" id="GO:0000978">
    <property type="term" value="F:RNA polymerase II cis-regulatory region sequence-specific DNA binding"/>
    <property type="evidence" value="ECO:0007669"/>
    <property type="project" value="TreeGrafter"/>
</dbReference>
<evidence type="ECO:0000256" key="2">
    <source>
        <dbReference type="ARBA" id="ARBA00008446"/>
    </source>
</evidence>
<dbReference type="GO" id="GO:0000981">
    <property type="term" value="F:DNA-binding transcription factor activity, RNA polymerase II-specific"/>
    <property type="evidence" value="ECO:0007669"/>
    <property type="project" value="InterPro"/>
</dbReference>
<keyword evidence="5 6" id="KW-0539">Nucleus</keyword>
<keyword evidence="3 6" id="KW-0238">DNA-binding</keyword>
<sequence>MEQVCPIVYTDDYTKRKLFNLCPSNVRKQEEPDSVDWETRSAAITLGAAREIHRSYNPTHSDRKLPVKDNVGALKLWLTVHSANPYPNKPEKIMLAILCDMTLTQVATWFANARRRLRKSYAGDPLINNCLRACPH</sequence>
<gene>
    <name evidence="8" type="ORF">DPMN_180264</name>
</gene>
<proteinExistence type="inferred from homology"/>
<dbReference type="PANTHER" id="PTHR11211:SF40">
    <property type="entry name" value="MIRROR, ISOFORM C"/>
    <property type="match status" value="1"/>
</dbReference>
<dbReference type="PANTHER" id="PTHR11211">
    <property type="entry name" value="IROQUOIS-CLASS HOMEODOMAIN PROTEIN IRX"/>
    <property type="match status" value="1"/>
</dbReference>
<name>A0A9D4EFP0_DREPO</name>
<dbReference type="SMART" id="SM00389">
    <property type="entry name" value="HOX"/>
    <property type="match status" value="1"/>
</dbReference>
<evidence type="ECO:0000259" key="7">
    <source>
        <dbReference type="PROSITE" id="PS50071"/>
    </source>
</evidence>
<evidence type="ECO:0000313" key="9">
    <source>
        <dbReference type="Proteomes" id="UP000828390"/>
    </source>
</evidence>
<comment type="caution">
    <text evidence="8">The sequence shown here is derived from an EMBL/GenBank/DDBJ whole genome shotgun (WGS) entry which is preliminary data.</text>
</comment>
<evidence type="ECO:0000256" key="4">
    <source>
        <dbReference type="ARBA" id="ARBA00023155"/>
    </source>
</evidence>
<evidence type="ECO:0000256" key="5">
    <source>
        <dbReference type="ARBA" id="ARBA00023242"/>
    </source>
</evidence>
<dbReference type="PROSITE" id="PS50071">
    <property type="entry name" value="HOMEOBOX_2"/>
    <property type="match status" value="1"/>
</dbReference>
<dbReference type="SUPFAM" id="SSF46689">
    <property type="entry name" value="Homeodomain-like"/>
    <property type="match status" value="1"/>
</dbReference>
<dbReference type="Gene3D" id="1.10.10.60">
    <property type="entry name" value="Homeodomain-like"/>
    <property type="match status" value="1"/>
</dbReference>
<evidence type="ECO:0000256" key="6">
    <source>
        <dbReference type="PROSITE-ProRule" id="PRU00108"/>
    </source>
</evidence>
<dbReference type="Proteomes" id="UP000828390">
    <property type="component" value="Unassembled WGS sequence"/>
</dbReference>
<evidence type="ECO:0000313" key="8">
    <source>
        <dbReference type="EMBL" id="KAH3778793.1"/>
    </source>
</evidence>
<dbReference type="InterPro" id="IPR008422">
    <property type="entry name" value="KN_HD"/>
</dbReference>
<dbReference type="InterPro" id="IPR017970">
    <property type="entry name" value="Homeobox_CS"/>
</dbReference>
<dbReference type="CDD" id="cd00086">
    <property type="entry name" value="homeodomain"/>
    <property type="match status" value="1"/>
</dbReference>
<dbReference type="PROSITE" id="PS00027">
    <property type="entry name" value="HOMEOBOX_1"/>
    <property type="match status" value="1"/>
</dbReference>
<dbReference type="Pfam" id="PF05920">
    <property type="entry name" value="Homeobox_KN"/>
    <property type="match status" value="1"/>
</dbReference>
<dbReference type="AlphaFoldDB" id="A0A9D4EFP0"/>
<dbReference type="GO" id="GO:0030182">
    <property type="term" value="P:neuron differentiation"/>
    <property type="evidence" value="ECO:0007669"/>
    <property type="project" value="TreeGrafter"/>
</dbReference>
<keyword evidence="9" id="KW-1185">Reference proteome</keyword>
<dbReference type="InterPro" id="IPR001356">
    <property type="entry name" value="HD"/>
</dbReference>
<feature type="domain" description="Homeobox" evidence="7">
    <location>
        <begin position="57"/>
        <end position="120"/>
    </location>
</feature>
<evidence type="ECO:0000256" key="3">
    <source>
        <dbReference type="ARBA" id="ARBA00023125"/>
    </source>
</evidence>
<dbReference type="GO" id="GO:0005634">
    <property type="term" value="C:nucleus"/>
    <property type="evidence" value="ECO:0007669"/>
    <property type="project" value="UniProtKB-SubCell"/>
</dbReference>
<dbReference type="EMBL" id="JAIWYP010000009">
    <property type="protein sequence ID" value="KAH3778793.1"/>
    <property type="molecule type" value="Genomic_DNA"/>
</dbReference>
<evidence type="ECO:0000256" key="1">
    <source>
        <dbReference type="ARBA" id="ARBA00004123"/>
    </source>
</evidence>
<comment type="subcellular location">
    <subcellularLocation>
        <location evidence="1 6">Nucleus</location>
    </subcellularLocation>
</comment>
<organism evidence="8 9">
    <name type="scientific">Dreissena polymorpha</name>
    <name type="common">Zebra mussel</name>
    <name type="synonym">Mytilus polymorpha</name>
    <dbReference type="NCBI Taxonomy" id="45954"/>
    <lineage>
        <taxon>Eukaryota</taxon>
        <taxon>Metazoa</taxon>
        <taxon>Spiralia</taxon>
        <taxon>Lophotrochozoa</taxon>
        <taxon>Mollusca</taxon>
        <taxon>Bivalvia</taxon>
        <taxon>Autobranchia</taxon>
        <taxon>Heteroconchia</taxon>
        <taxon>Euheterodonta</taxon>
        <taxon>Imparidentia</taxon>
        <taxon>Neoheterodontei</taxon>
        <taxon>Myida</taxon>
        <taxon>Dreissenoidea</taxon>
        <taxon>Dreissenidae</taxon>
        <taxon>Dreissena</taxon>
    </lineage>
</organism>
<comment type="similarity">
    <text evidence="2">Belongs to the TALE/IRO homeobox family.</text>
</comment>
<dbReference type="GO" id="GO:0048468">
    <property type="term" value="P:cell development"/>
    <property type="evidence" value="ECO:0007669"/>
    <property type="project" value="TreeGrafter"/>
</dbReference>
<accession>A0A9D4EFP0</accession>
<dbReference type="InterPro" id="IPR009057">
    <property type="entry name" value="Homeodomain-like_sf"/>
</dbReference>
<reference evidence="8" key="1">
    <citation type="journal article" date="2019" name="bioRxiv">
        <title>The Genome of the Zebra Mussel, Dreissena polymorpha: A Resource for Invasive Species Research.</title>
        <authorList>
            <person name="McCartney M.A."/>
            <person name="Auch B."/>
            <person name="Kono T."/>
            <person name="Mallez S."/>
            <person name="Zhang Y."/>
            <person name="Obille A."/>
            <person name="Becker A."/>
            <person name="Abrahante J.E."/>
            <person name="Garbe J."/>
            <person name="Badalamenti J.P."/>
            <person name="Herman A."/>
            <person name="Mangelson H."/>
            <person name="Liachko I."/>
            <person name="Sullivan S."/>
            <person name="Sone E.D."/>
            <person name="Koren S."/>
            <person name="Silverstein K.A.T."/>
            <person name="Beckman K.B."/>
            <person name="Gohl D.M."/>
        </authorList>
    </citation>
    <scope>NUCLEOTIDE SEQUENCE</scope>
    <source>
        <strain evidence="8">Duluth1</strain>
        <tissue evidence="8">Whole animal</tissue>
    </source>
</reference>
<reference evidence="8" key="2">
    <citation type="submission" date="2020-11" db="EMBL/GenBank/DDBJ databases">
        <authorList>
            <person name="McCartney M.A."/>
            <person name="Auch B."/>
            <person name="Kono T."/>
            <person name="Mallez S."/>
            <person name="Becker A."/>
            <person name="Gohl D.M."/>
            <person name="Silverstein K.A.T."/>
            <person name="Koren S."/>
            <person name="Bechman K.B."/>
            <person name="Herman A."/>
            <person name="Abrahante J.E."/>
            <person name="Garbe J."/>
        </authorList>
    </citation>
    <scope>NUCLEOTIDE SEQUENCE</scope>
    <source>
        <strain evidence="8">Duluth1</strain>
        <tissue evidence="8">Whole animal</tissue>
    </source>
</reference>
<protein>
    <recommendedName>
        <fullName evidence="7">Homeobox domain-containing protein</fullName>
    </recommendedName>
</protein>
<keyword evidence="4 6" id="KW-0371">Homeobox</keyword>
<feature type="DNA-binding region" description="Homeobox" evidence="6">
    <location>
        <begin position="59"/>
        <end position="121"/>
    </location>
</feature>